<proteinExistence type="predicted"/>
<organism evidence="1 2">
    <name type="scientific">Liparis tanakae</name>
    <name type="common">Tanaka's snailfish</name>
    <dbReference type="NCBI Taxonomy" id="230148"/>
    <lineage>
        <taxon>Eukaryota</taxon>
        <taxon>Metazoa</taxon>
        <taxon>Chordata</taxon>
        <taxon>Craniata</taxon>
        <taxon>Vertebrata</taxon>
        <taxon>Euteleostomi</taxon>
        <taxon>Actinopterygii</taxon>
        <taxon>Neopterygii</taxon>
        <taxon>Teleostei</taxon>
        <taxon>Neoteleostei</taxon>
        <taxon>Acanthomorphata</taxon>
        <taxon>Eupercaria</taxon>
        <taxon>Perciformes</taxon>
        <taxon>Cottioidei</taxon>
        <taxon>Cottales</taxon>
        <taxon>Liparidae</taxon>
        <taxon>Liparis</taxon>
    </lineage>
</organism>
<name>A0A4Z2EZ38_9TELE</name>
<dbReference type="Proteomes" id="UP000314294">
    <property type="component" value="Unassembled WGS sequence"/>
</dbReference>
<dbReference type="AlphaFoldDB" id="A0A4Z2EZ38"/>
<comment type="caution">
    <text evidence="1">The sequence shown here is derived from an EMBL/GenBank/DDBJ whole genome shotgun (WGS) entry which is preliminary data.</text>
</comment>
<evidence type="ECO:0000313" key="2">
    <source>
        <dbReference type="Proteomes" id="UP000314294"/>
    </source>
</evidence>
<sequence>MYTSLTFDVSHDDHDEEAVVVGVVGVVNAGGDLASADDFLQGDQHQLDGQEGHALIEEVQGAVEDETAEANRMWLLYWK</sequence>
<gene>
    <name evidence="1" type="ORF">EYF80_055816</name>
</gene>
<dbReference type="EMBL" id="SRLO01002059">
    <property type="protein sequence ID" value="TNN34028.1"/>
    <property type="molecule type" value="Genomic_DNA"/>
</dbReference>
<protein>
    <submittedName>
        <fullName evidence="1">Uncharacterized protein</fullName>
    </submittedName>
</protein>
<evidence type="ECO:0000313" key="1">
    <source>
        <dbReference type="EMBL" id="TNN34028.1"/>
    </source>
</evidence>
<keyword evidence="2" id="KW-1185">Reference proteome</keyword>
<accession>A0A4Z2EZ38</accession>
<reference evidence="1 2" key="1">
    <citation type="submission" date="2019-03" db="EMBL/GenBank/DDBJ databases">
        <title>First draft genome of Liparis tanakae, snailfish: a comprehensive survey of snailfish specific genes.</title>
        <authorList>
            <person name="Kim W."/>
            <person name="Song I."/>
            <person name="Jeong J.-H."/>
            <person name="Kim D."/>
            <person name="Kim S."/>
            <person name="Ryu S."/>
            <person name="Song J.Y."/>
            <person name="Lee S.K."/>
        </authorList>
    </citation>
    <scope>NUCLEOTIDE SEQUENCE [LARGE SCALE GENOMIC DNA]</scope>
    <source>
        <tissue evidence="1">Muscle</tissue>
    </source>
</reference>